<keyword evidence="5" id="KW-1185">Reference proteome</keyword>
<dbReference type="Gramene" id="PRQ37377">
    <property type="protein sequence ID" value="PRQ37377"/>
    <property type="gene ID" value="RchiOBHm_Chr4g0401881"/>
</dbReference>
<dbReference type="GO" id="GO:0071038">
    <property type="term" value="P:TRAMP-dependent tRNA surveillance pathway"/>
    <property type="evidence" value="ECO:0007669"/>
    <property type="project" value="TreeGrafter"/>
</dbReference>
<evidence type="ECO:0000259" key="2">
    <source>
        <dbReference type="Pfam" id="PF01612"/>
    </source>
</evidence>
<evidence type="ECO:0000313" key="5">
    <source>
        <dbReference type="Proteomes" id="UP000238479"/>
    </source>
</evidence>
<proteinExistence type="predicted"/>
<dbReference type="GO" id="GO:0071040">
    <property type="term" value="P:nuclear polyadenylation-dependent antisense transcript catabolic process"/>
    <property type="evidence" value="ECO:0007669"/>
    <property type="project" value="TreeGrafter"/>
</dbReference>
<name>A0A2P6QT79_ROSCH</name>
<dbReference type="GO" id="GO:0071037">
    <property type="term" value="P:nuclear polyadenylation-dependent snRNA catabolic process"/>
    <property type="evidence" value="ECO:0007669"/>
    <property type="project" value="TreeGrafter"/>
</dbReference>
<accession>A0A2P6QT79</accession>
<dbReference type="GO" id="GO:0000175">
    <property type="term" value="F:3'-5'-RNA exonuclease activity"/>
    <property type="evidence" value="ECO:0007669"/>
    <property type="project" value="InterPro"/>
</dbReference>
<dbReference type="GO" id="GO:0071035">
    <property type="term" value="P:nuclear polyadenylation-dependent rRNA catabolic process"/>
    <property type="evidence" value="ECO:0007669"/>
    <property type="project" value="TreeGrafter"/>
</dbReference>
<dbReference type="GO" id="GO:0071036">
    <property type="term" value="P:nuclear polyadenylation-dependent snoRNA catabolic process"/>
    <property type="evidence" value="ECO:0007669"/>
    <property type="project" value="TreeGrafter"/>
</dbReference>
<dbReference type="GO" id="GO:0005730">
    <property type="term" value="C:nucleolus"/>
    <property type="evidence" value="ECO:0007669"/>
    <property type="project" value="TreeGrafter"/>
</dbReference>
<dbReference type="InterPro" id="IPR045092">
    <property type="entry name" value="Rrp6-like"/>
</dbReference>
<dbReference type="GO" id="GO:0003727">
    <property type="term" value="F:single-stranded RNA binding"/>
    <property type="evidence" value="ECO:0007669"/>
    <property type="project" value="TreeGrafter"/>
</dbReference>
<dbReference type="PANTHER" id="PTHR12124">
    <property type="entry name" value="POLYMYOSITIS/SCLERODERMA AUTOANTIGEN-RELATED"/>
    <property type="match status" value="1"/>
</dbReference>
<dbReference type="InterPro" id="IPR040720">
    <property type="entry name" value="GH81_C"/>
</dbReference>
<dbReference type="Proteomes" id="UP000238479">
    <property type="component" value="Chromosome 4"/>
</dbReference>
<dbReference type="GO" id="GO:0071051">
    <property type="term" value="P:poly(A)-dependent snoRNA 3'-end processing"/>
    <property type="evidence" value="ECO:0007669"/>
    <property type="project" value="TreeGrafter"/>
</dbReference>
<dbReference type="GO" id="GO:0071044">
    <property type="term" value="P:histone mRNA catabolic process"/>
    <property type="evidence" value="ECO:0007669"/>
    <property type="project" value="TreeGrafter"/>
</dbReference>
<dbReference type="InterPro" id="IPR012337">
    <property type="entry name" value="RNaseH-like_sf"/>
</dbReference>
<evidence type="ECO:0000256" key="1">
    <source>
        <dbReference type="SAM" id="MobiDB-lite"/>
    </source>
</evidence>
<dbReference type="SUPFAM" id="SSF53098">
    <property type="entry name" value="Ribonuclease H-like"/>
    <property type="match status" value="1"/>
</dbReference>
<dbReference type="InterPro" id="IPR002562">
    <property type="entry name" value="3'-5'_exonuclease_dom"/>
</dbReference>
<sequence length="866" mass="97549">MIEKLALNVDKNTAGGGTGMKFSGSHCSDVAKSILWKNNAQSHHFQHTNFGNGSSVGNLLLYCEVHTSMEVGNGFLDDNFGEENVSVEDSFEKMQMKSERVLVKILEKWKSKTTAEITGKDNTGSYSGAESYSDDSQRVDGQSVTDSNKEVVTDEEGGRLCIKKEALLAPTVHQQYIVKTLVLVSQVLVMEADERNHAPIIAKTLVLVPLKRKVMHGAGRYIGWFQCAFGIYICNLFDTGQASRVLKLERDILDYLLHHFFDVSARKEDQNTNGYYDHSSSSQSIIANVPTEFQCPKSGQKLIHMALTPNYALKLLLHQCSRSWIITIIFIFFCIFVEKAIADTMKLTSEFLVGCLDVIPAIKKYLNDKIELWLAGIFCENGFLHDSDSKWAGIVTKKKIADLGADYNDHHYHLGYFIYVIPVTSKIDLAWRKKYMSQAYSLGQKLNIQQGSSYFGIVPVILKEVFSFSSEMHCFSLVTIIFNVGMATTVQPFSRDWGFQVHQLWPPLMMMRCFSLPLSLLGNDYFKSTLLIIAVTGFDVVALHFLCQTKASCHPRSFIVDEFFDILKSNSKLSFVRYTCDALLSSDNCVGFLTNMHKFFQHMVGHVHKDEFFMATCSSTSCPPFHALVKKLFLLSPVVAIHSLQPFLADILRDDAQLIFGIMMVVSMNELMFLRSKKQGLQIGYSDIDNGNYCPSMSCSLHLPHFMITWFFEFTSVAIDFGDLALIPPQYFSVPMRTNEAPSLILLFRVVHSQAIEFVKSSHILQGPNREALRTSATSHVSVHLCALLHTWQVTNDENEATAVAFALINSVVAVCIQLSSRKAAFDTDIYVASALIDMYSKCGLSLNFQEKEAFTYFEKMRQYEI</sequence>
<feature type="region of interest" description="Disordered" evidence="1">
    <location>
        <begin position="117"/>
        <end position="149"/>
    </location>
</feature>
<dbReference type="Pfam" id="PF17652">
    <property type="entry name" value="Glyco_hydro81C"/>
    <property type="match status" value="1"/>
</dbReference>
<evidence type="ECO:0000313" key="4">
    <source>
        <dbReference type="EMBL" id="PRQ37377.1"/>
    </source>
</evidence>
<reference evidence="4 5" key="1">
    <citation type="journal article" date="2018" name="Nat. Genet.">
        <title>The Rosa genome provides new insights in the design of modern roses.</title>
        <authorList>
            <person name="Bendahmane M."/>
        </authorList>
    </citation>
    <scope>NUCLEOTIDE SEQUENCE [LARGE SCALE GENOMIC DNA]</scope>
    <source>
        <strain evidence="5">cv. Old Blush</strain>
    </source>
</reference>
<protein>
    <submittedName>
        <fullName evidence="4">Putative endo-1,3(4)-beta-glucanase, ribonuclease H-like domain-containing protein</fullName>
    </submittedName>
</protein>
<comment type="caution">
    <text evidence="4">The sequence shown here is derived from an EMBL/GenBank/DDBJ whole genome shotgun (WGS) entry which is preliminary data.</text>
</comment>
<feature type="domain" description="Glycosyl hydrolase family 81 C-terminal" evidence="3">
    <location>
        <begin position="346"/>
        <end position="445"/>
    </location>
</feature>
<dbReference type="AlphaFoldDB" id="A0A2P6QT79"/>
<feature type="compositionally biased region" description="Polar residues" evidence="1">
    <location>
        <begin position="117"/>
        <end position="130"/>
    </location>
</feature>
<dbReference type="InterPro" id="IPR036397">
    <property type="entry name" value="RNaseH_sf"/>
</dbReference>
<dbReference type="Pfam" id="PF01612">
    <property type="entry name" value="DNA_pol_A_exo1"/>
    <property type="match status" value="1"/>
</dbReference>
<organism evidence="4 5">
    <name type="scientific">Rosa chinensis</name>
    <name type="common">China rose</name>
    <dbReference type="NCBI Taxonomy" id="74649"/>
    <lineage>
        <taxon>Eukaryota</taxon>
        <taxon>Viridiplantae</taxon>
        <taxon>Streptophyta</taxon>
        <taxon>Embryophyta</taxon>
        <taxon>Tracheophyta</taxon>
        <taxon>Spermatophyta</taxon>
        <taxon>Magnoliopsida</taxon>
        <taxon>eudicotyledons</taxon>
        <taxon>Gunneridae</taxon>
        <taxon>Pentapetalae</taxon>
        <taxon>rosids</taxon>
        <taxon>fabids</taxon>
        <taxon>Rosales</taxon>
        <taxon>Rosaceae</taxon>
        <taxon>Rosoideae</taxon>
        <taxon>Rosoideae incertae sedis</taxon>
        <taxon>Rosa</taxon>
    </lineage>
</organism>
<feature type="domain" description="3'-5' exonuclease" evidence="2">
    <location>
        <begin position="208"/>
        <end position="279"/>
    </location>
</feature>
<dbReference type="EMBL" id="PDCK01000042">
    <property type="protein sequence ID" value="PRQ37377.1"/>
    <property type="molecule type" value="Genomic_DNA"/>
</dbReference>
<dbReference type="PANTHER" id="PTHR12124:SF47">
    <property type="entry name" value="EXOSOME COMPONENT 10"/>
    <property type="match status" value="1"/>
</dbReference>
<dbReference type="GO" id="GO:0000467">
    <property type="term" value="P:exonucleolytic trimming to generate mature 3'-end of 5.8S rRNA from tricistronic rRNA transcript (SSU-rRNA, 5.8S rRNA, LSU-rRNA)"/>
    <property type="evidence" value="ECO:0007669"/>
    <property type="project" value="InterPro"/>
</dbReference>
<dbReference type="GO" id="GO:0071039">
    <property type="term" value="P:nuclear polyadenylation-dependent CUT catabolic process"/>
    <property type="evidence" value="ECO:0007669"/>
    <property type="project" value="TreeGrafter"/>
</dbReference>
<dbReference type="Gene3D" id="3.30.420.10">
    <property type="entry name" value="Ribonuclease H-like superfamily/Ribonuclease H"/>
    <property type="match status" value="1"/>
</dbReference>
<gene>
    <name evidence="4" type="ORF">RchiOBHm_Chr4g0401881</name>
</gene>
<evidence type="ECO:0000259" key="3">
    <source>
        <dbReference type="Pfam" id="PF17652"/>
    </source>
</evidence>
<dbReference type="GO" id="GO:0000176">
    <property type="term" value="C:nuclear exosome (RNase complex)"/>
    <property type="evidence" value="ECO:0007669"/>
    <property type="project" value="TreeGrafter"/>
</dbReference>